<keyword evidence="1" id="KW-0472">Membrane</keyword>
<accession>A0A1B3WF14</accession>
<feature type="transmembrane region" description="Helical" evidence="1">
    <location>
        <begin position="33"/>
        <end position="52"/>
    </location>
</feature>
<dbReference type="KEGG" id="dpn:BCB69_05960"/>
<keyword evidence="1" id="KW-0812">Transmembrane</keyword>
<evidence type="ECO:0000256" key="1">
    <source>
        <dbReference type="SAM" id="Phobius"/>
    </source>
</evidence>
<protein>
    <submittedName>
        <fullName evidence="2">Uncharacterized protein</fullName>
    </submittedName>
</protein>
<keyword evidence="1" id="KW-1133">Transmembrane helix</keyword>
<dbReference type="AlphaFoldDB" id="A0A1B3WF14"/>
<name>A0A1B3WF14_9FIRM</name>
<proteinExistence type="predicted"/>
<feature type="transmembrane region" description="Helical" evidence="1">
    <location>
        <begin position="72"/>
        <end position="93"/>
    </location>
</feature>
<evidence type="ECO:0000313" key="3">
    <source>
        <dbReference type="Proteomes" id="UP000094757"/>
    </source>
</evidence>
<gene>
    <name evidence="2" type="ORF">BCB69_05960</name>
</gene>
<organism evidence="2 3">
    <name type="scientific">Dialister pneumosintes</name>
    <dbReference type="NCBI Taxonomy" id="39950"/>
    <lineage>
        <taxon>Bacteria</taxon>
        <taxon>Bacillati</taxon>
        <taxon>Bacillota</taxon>
        <taxon>Negativicutes</taxon>
        <taxon>Veillonellales</taxon>
        <taxon>Veillonellaceae</taxon>
        <taxon>Dialister</taxon>
    </lineage>
</organism>
<dbReference type="Proteomes" id="UP000094757">
    <property type="component" value="Chromosome"/>
</dbReference>
<reference evidence="3" key="1">
    <citation type="submission" date="2016-08" db="EMBL/GenBank/DDBJ databases">
        <authorList>
            <person name="Holder M.E."/>
            <person name="Ajami N.J."/>
            <person name="Petrosino J.F."/>
        </authorList>
    </citation>
    <scope>NUCLEOTIDE SEQUENCE [LARGE SCALE GENOMIC DNA]</scope>
    <source>
        <strain evidence="3">F0677</strain>
    </source>
</reference>
<dbReference type="EMBL" id="CP017037">
    <property type="protein sequence ID" value="AOH39526.1"/>
    <property type="molecule type" value="Genomic_DNA"/>
</dbReference>
<evidence type="ECO:0000313" key="2">
    <source>
        <dbReference type="EMBL" id="AOH39526.1"/>
    </source>
</evidence>
<feature type="transmembrane region" description="Helical" evidence="1">
    <location>
        <begin position="105"/>
        <end position="130"/>
    </location>
</feature>
<dbReference type="STRING" id="39950.BCB69_05960"/>
<feature type="transmembrane region" description="Helical" evidence="1">
    <location>
        <begin position="6"/>
        <end position="24"/>
    </location>
</feature>
<sequence length="133" mass="14981">MYMFCGEVFIPIISIVLFLVFLCTDKESKFRKILYSSNVILWGITLFTGLIIEQLPVGYGAVYPNLAFLPLLWFGAFSVGVCTFLYGVPIFLLAKRKYLWAKIGLVLLALGVFAVIAWGLFMLFGALYVLRGF</sequence>